<reference evidence="1 2" key="1">
    <citation type="journal article" date="2015" name="Genome Announc.">
        <title>Draft Genome Sequence and Gene Annotation of the Entomopathogenic Fungus Verticillium hemipterigenum.</title>
        <authorList>
            <person name="Horn F."/>
            <person name="Habel A."/>
            <person name="Scharf D.H."/>
            <person name="Dworschak J."/>
            <person name="Brakhage A.A."/>
            <person name="Guthke R."/>
            <person name="Hertweck C."/>
            <person name="Linde J."/>
        </authorList>
    </citation>
    <scope>NUCLEOTIDE SEQUENCE [LARGE SCALE GENOMIC DNA]</scope>
</reference>
<evidence type="ECO:0000313" key="2">
    <source>
        <dbReference type="Proteomes" id="UP000039046"/>
    </source>
</evidence>
<dbReference type="Proteomes" id="UP000039046">
    <property type="component" value="Unassembled WGS sequence"/>
</dbReference>
<organism evidence="1 2">
    <name type="scientific">[Torrubiella] hemipterigena</name>
    <dbReference type="NCBI Taxonomy" id="1531966"/>
    <lineage>
        <taxon>Eukaryota</taxon>
        <taxon>Fungi</taxon>
        <taxon>Dikarya</taxon>
        <taxon>Ascomycota</taxon>
        <taxon>Pezizomycotina</taxon>
        <taxon>Sordariomycetes</taxon>
        <taxon>Hypocreomycetidae</taxon>
        <taxon>Hypocreales</taxon>
        <taxon>Clavicipitaceae</taxon>
        <taxon>Clavicipitaceae incertae sedis</taxon>
        <taxon>'Torrubiella' clade</taxon>
    </lineage>
</organism>
<name>A0A0A1TAU6_9HYPO</name>
<accession>A0A0A1TAU6</accession>
<dbReference type="AlphaFoldDB" id="A0A0A1TAU6"/>
<gene>
    <name evidence="1" type="ORF">VHEMI02554</name>
</gene>
<evidence type="ECO:0000313" key="1">
    <source>
        <dbReference type="EMBL" id="CEJ82494.1"/>
    </source>
</evidence>
<dbReference type="HOGENOM" id="CLU_886192_0_0_1"/>
<keyword evidence="2" id="KW-1185">Reference proteome</keyword>
<dbReference type="EMBL" id="CDHN01000001">
    <property type="protein sequence ID" value="CEJ82494.1"/>
    <property type="molecule type" value="Genomic_DNA"/>
</dbReference>
<proteinExistence type="predicted"/>
<sequence>MASPLKDIAYYEHCVPPISPLIYTPVIYSIGVLDWHVNQLLQKKFCPAWCKLTEEGCVDSKAKFCDVTINPPPLCYVSSGPCGFGPDGCLDDEEGDWDGLSVGAHKGHWPSVYKACATCQQSKAHLCADATDFETKSICEEYVCSVACTNNSAAQCNQCPGTQAGGVCLPVVHAFQSPECQEVCGISCFTPERDCENCREFSKELCKATPRSNCEELLCGPSCCERDQTCLHCRTLQTRRCTYFKDSRRRELCEATGVCANYCATPQDLCDICSFYQKDACEDRLPPVKDMPKCIKDEITKQCSKQCIEAYGKD</sequence>
<protein>
    <submittedName>
        <fullName evidence="1">Uncharacterized protein</fullName>
    </submittedName>
</protein>